<dbReference type="RefSeq" id="WP_057740545.1">
    <property type="nucleotide sequence ID" value="NZ_LJYG01000002.1"/>
</dbReference>
<proteinExistence type="predicted"/>
<dbReference type="Proteomes" id="UP000051936">
    <property type="component" value="Unassembled WGS sequence"/>
</dbReference>
<gene>
    <name evidence="1" type="ORF">AOQ71_00515</name>
</gene>
<sequence>MNNFSAETLDEHLVDIPLGPATLYGNLALPLEPTGVVLFAQGSVGGRHGPRSRYVARQLNEAKLATLLLDLLTPEEEEIDLRTRLLQLNIRLLAERIVGATDWLAQNPAINGLRIGYFGTSTGAAAAFEAATMRPDPISAIISRGGRPDLAGTALTLVRSPTLLIVGGNDFETMELNREAFKHLRCEKKLAVVPGATHLFEEPGALDDVVSWARMWFMRFLPS</sequence>
<evidence type="ECO:0000313" key="1">
    <source>
        <dbReference type="EMBL" id="KRQ17788.1"/>
    </source>
</evidence>
<accession>A0A0R3ECN9</accession>
<evidence type="ECO:0000313" key="2">
    <source>
        <dbReference type="Proteomes" id="UP000051936"/>
    </source>
</evidence>
<keyword evidence="1" id="KW-0378">Hydrolase</keyword>
<dbReference type="SUPFAM" id="SSF53474">
    <property type="entry name" value="alpha/beta-Hydrolases"/>
    <property type="match status" value="1"/>
</dbReference>
<dbReference type="Gene3D" id="3.40.50.1820">
    <property type="entry name" value="alpha/beta hydrolase"/>
    <property type="match status" value="1"/>
</dbReference>
<reference evidence="1 2" key="1">
    <citation type="submission" date="2015-09" db="EMBL/GenBank/DDBJ databases">
        <title>Draft Genome Sequence of Bradyrhizobium manausense Strain BR 3351T, a Novel Symbiotic Nitrogen-Fixing Alphaproteobacterium Isolated from Brazilian Amazon Rain Forest.</title>
        <authorList>
            <person name="De Araujo J.L."/>
            <person name="Zilli J.E."/>
        </authorList>
    </citation>
    <scope>NUCLEOTIDE SEQUENCE [LARGE SCALE GENOMIC DNA]</scope>
    <source>
        <strain evidence="1 2">BR3351</strain>
    </source>
</reference>
<keyword evidence="2" id="KW-1185">Reference proteome</keyword>
<dbReference type="GO" id="GO:0016787">
    <property type="term" value="F:hydrolase activity"/>
    <property type="evidence" value="ECO:0007669"/>
    <property type="project" value="UniProtKB-KW"/>
</dbReference>
<dbReference type="InterPro" id="IPR029058">
    <property type="entry name" value="AB_hydrolase_fold"/>
</dbReference>
<dbReference type="STRING" id="989370.AOQ71_00515"/>
<dbReference type="AlphaFoldDB" id="A0A0R3ECN9"/>
<dbReference type="PANTHER" id="PTHR22946">
    <property type="entry name" value="DIENELACTONE HYDROLASE DOMAIN-CONTAINING PROTEIN-RELATED"/>
    <property type="match status" value="1"/>
</dbReference>
<dbReference type="EMBL" id="LJYG01000002">
    <property type="protein sequence ID" value="KRQ17788.1"/>
    <property type="molecule type" value="Genomic_DNA"/>
</dbReference>
<organism evidence="1 2">
    <name type="scientific">Bradyrhizobium manausense</name>
    <dbReference type="NCBI Taxonomy" id="989370"/>
    <lineage>
        <taxon>Bacteria</taxon>
        <taxon>Pseudomonadati</taxon>
        <taxon>Pseudomonadota</taxon>
        <taxon>Alphaproteobacteria</taxon>
        <taxon>Hyphomicrobiales</taxon>
        <taxon>Nitrobacteraceae</taxon>
        <taxon>Bradyrhizobium</taxon>
    </lineage>
</organism>
<protein>
    <submittedName>
        <fullName evidence="1">Hydrolase</fullName>
    </submittedName>
</protein>
<comment type="caution">
    <text evidence="1">The sequence shown here is derived from an EMBL/GenBank/DDBJ whole genome shotgun (WGS) entry which is preliminary data.</text>
</comment>
<name>A0A0R3ECN9_9BRAD</name>
<dbReference type="InterPro" id="IPR050261">
    <property type="entry name" value="FrsA_esterase"/>
</dbReference>
<dbReference type="OrthoDB" id="9810066at2"/>